<protein>
    <submittedName>
        <fullName evidence="1">Uncharacterized protein</fullName>
    </submittedName>
</protein>
<name>A0A0A9FL24_ARUDO</name>
<reference evidence="1" key="2">
    <citation type="journal article" date="2015" name="Data Brief">
        <title>Shoot transcriptome of the giant reed, Arundo donax.</title>
        <authorList>
            <person name="Barrero R.A."/>
            <person name="Guerrero F.D."/>
            <person name="Moolhuijzen P."/>
            <person name="Goolsby J.A."/>
            <person name="Tidwell J."/>
            <person name="Bellgard S.E."/>
            <person name="Bellgard M.I."/>
        </authorList>
    </citation>
    <scope>NUCLEOTIDE SEQUENCE</scope>
    <source>
        <tissue evidence="1">Shoot tissue taken approximately 20 cm above the soil surface</tissue>
    </source>
</reference>
<proteinExistence type="predicted"/>
<dbReference type="EMBL" id="GBRH01185957">
    <property type="protein sequence ID" value="JAE11939.1"/>
    <property type="molecule type" value="Transcribed_RNA"/>
</dbReference>
<sequence length="28" mass="3396">MIIIQDKHYLESYLFKAYVSVKCKKPHI</sequence>
<dbReference type="AlphaFoldDB" id="A0A0A9FL24"/>
<accession>A0A0A9FL24</accession>
<reference evidence="1" key="1">
    <citation type="submission" date="2014-09" db="EMBL/GenBank/DDBJ databases">
        <authorList>
            <person name="Magalhaes I.L.F."/>
            <person name="Oliveira U."/>
            <person name="Santos F.R."/>
            <person name="Vidigal T.H.D.A."/>
            <person name="Brescovit A.D."/>
            <person name="Santos A.J."/>
        </authorList>
    </citation>
    <scope>NUCLEOTIDE SEQUENCE</scope>
    <source>
        <tissue evidence="1">Shoot tissue taken approximately 20 cm above the soil surface</tissue>
    </source>
</reference>
<evidence type="ECO:0000313" key="1">
    <source>
        <dbReference type="EMBL" id="JAE11939.1"/>
    </source>
</evidence>
<organism evidence="1">
    <name type="scientific">Arundo donax</name>
    <name type="common">Giant reed</name>
    <name type="synonym">Donax arundinaceus</name>
    <dbReference type="NCBI Taxonomy" id="35708"/>
    <lineage>
        <taxon>Eukaryota</taxon>
        <taxon>Viridiplantae</taxon>
        <taxon>Streptophyta</taxon>
        <taxon>Embryophyta</taxon>
        <taxon>Tracheophyta</taxon>
        <taxon>Spermatophyta</taxon>
        <taxon>Magnoliopsida</taxon>
        <taxon>Liliopsida</taxon>
        <taxon>Poales</taxon>
        <taxon>Poaceae</taxon>
        <taxon>PACMAD clade</taxon>
        <taxon>Arundinoideae</taxon>
        <taxon>Arundineae</taxon>
        <taxon>Arundo</taxon>
    </lineage>
</organism>